<dbReference type="Proteomes" id="UP000663836">
    <property type="component" value="Unassembled WGS sequence"/>
</dbReference>
<dbReference type="PROSITE" id="PS50192">
    <property type="entry name" value="T_SNARE"/>
    <property type="match status" value="1"/>
</dbReference>
<sequence length="254" mass="30336">MTIDIIANKADFQRHLNGCERRLNDLTKSLQIIENLSQNLLQNTNNNNNNNQEKQELYFNQLNDIISQIKFLYSSILKLEQCSYSFYGKKRLNFLKINLEKNQIKFEQIQKYSQTKFGYEYKENDIQQYNNEQQEQLIKLINKNFNDKQIELDYIHQHNILVNHIEKDLTDLNDTFHDLHRIVHEQGTMVNNIELSLTNTDNMIYEATENVKTTVQIKKRTKHIKWILIIILIIAFLLLIIIIYFSIKLSSPLR</sequence>
<dbReference type="GO" id="GO:0006886">
    <property type="term" value="P:intracellular protein transport"/>
    <property type="evidence" value="ECO:0007669"/>
    <property type="project" value="TreeGrafter"/>
</dbReference>
<evidence type="ECO:0000313" key="6">
    <source>
        <dbReference type="EMBL" id="CAF4178257.1"/>
    </source>
</evidence>
<dbReference type="InterPro" id="IPR010989">
    <property type="entry name" value="SNARE"/>
</dbReference>
<name>A0A819ZRV6_9BILA</name>
<feature type="domain" description="T-SNARE coiled-coil homology" evidence="4">
    <location>
        <begin position="152"/>
        <end position="214"/>
    </location>
</feature>
<dbReference type="GO" id="GO:0031201">
    <property type="term" value="C:SNARE complex"/>
    <property type="evidence" value="ECO:0007669"/>
    <property type="project" value="TreeGrafter"/>
</dbReference>
<comment type="caution">
    <text evidence="6">The sequence shown here is derived from an EMBL/GenBank/DDBJ whole genome shotgun (WGS) entry which is preliminary data.</text>
</comment>
<keyword evidence="3" id="KW-0472">Membrane</keyword>
<feature type="coiled-coil region" evidence="2">
    <location>
        <begin position="16"/>
        <end position="53"/>
    </location>
</feature>
<comment type="similarity">
    <text evidence="1">Belongs to the syntaxin family.</text>
</comment>
<dbReference type="GO" id="GO:0000149">
    <property type="term" value="F:SNARE binding"/>
    <property type="evidence" value="ECO:0007669"/>
    <property type="project" value="TreeGrafter"/>
</dbReference>
<keyword evidence="3" id="KW-0812">Transmembrane</keyword>
<protein>
    <recommendedName>
        <fullName evidence="4">t-SNARE coiled-coil homology domain-containing protein</fullName>
    </recommendedName>
</protein>
<dbReference type="SUPFAM" id="SSF47661">
    <property type="entry name" value="t-snare proteins"/>
    <property type="match status" value="1"/>
</dbReference>
<evidence type="ECO:0000313" key="7">
    <source>
        <dbReference type="Proteomes" id="UP000663836"/>
    </source>
</evidence>
<dbReference type="GO" id="GO:0012505">
    <property type="term" value="C:endomembrane system"/>
    <property type="evidence" value="ECO:0007669"/>
    <property type="project" value="TreeGrafter"/>
</dbReference>
<feature type="transmembrane region" description="Helical" evidence="3">
    <location>
        <begin position="226"/>
        <end position="247"/>
    </location>
</feature>
<gene>
    <name evidence="6" type="ORF">JBS370_LOCUS35372</name>
    <name evidence="5" type="ORF">ZHD862_LOCUS19678</name>
</gene>
<dbReference type="AlphaFoldDB" id="A0A819ZRV6"/>
<dbReference type="InterPro" id="IPR000727">
    <property type="entry name" value="T_SNARE_dom"/>
</dbReference>
<dbReference type="GO" id="GO:0006906">
    <property type="term" value="P:vesicle fusion"/>
    <property type="evidence" value="ECO:0007669"/>
    <property type="project" value="TreeGrafter"/>
</dbReference>
<dbReference type="InterPro" id="IPR045242">
    <property type="entry name" value="Syntaxin"/>
</dbReference>
<keyword evidence="2" id="KW-0175">Coiled coil</keyword>
<keyword evidence="3" id="KW-1133">Transmembrane helix</keyword>
<dbReference type="GO" id="GO:0048278">
    <property type="term" value="P:vesicle docking"/>
    <property type="evidence" value="ECO:0007669"/>
    <property type="project" value="TreeGrafter"/>
</dbReference>
<evidence type="ECO:0000259" key="4">
    <source>
        <dbReference type="PROSITE" id="PS50192"/>
    </source>
</evidence>
<reference evidence="6" key="1">
    <citation type="submission" date="2021-02" db="EMBL/GenBank/DDBJ databases">
        <authorList>
            <person name="Nowell W R."/>
        </authorList>
    </citation>
    <scope>NUCLEOTIDE SEQUENCE</scope>
</reference>
<evidence type="ECO:0000256" key="1">
    <source>
        <dbReference type="ARBA" id="ARBA00009063"/>
    </source>
</evidence>
<dbReference type="EMBL" id="CAJOBD010012244">
    <property type="protein sequence ID" value="CAF4178257.1"/>
    <property type="molecule type" value="Genomic_DNA"/>
</dbReference>
<dbReference type="GO" id="GO:0005484">
    <property type="term" value="F:SNAP receptor activity"/>
    <property type="evidence" value="ECO:0007669"/>
    <property type="project" value="TreeGrafter"/>
</dbReference>
<dbReference type="Gene3D" id="1.20.5.110">
    <property type="match status" value="1"/>
</dbReference>
<evidence type="ECO:0000256" key="2">
    <source>
        <dbReference type="SAM" id="Coils"/>
    </source>
</evidence>
<dbReference type="PANTHER" id="PTHR19957">
    <property type="entry name" value="SYNTAXIN"/>
    <property type="match status" value="1"/>
</dbReference>
<evidence type="ECO:0000256" key="3">
    <source>
        <dbReference type="SAM" id="Phobius"/>
    </source>
</evidence>
<dbReference type="EMBL" id="CAJNOT010001080">
    <property type="protein sequence ID" value="CAF1141729.1"/>
    <property type="molecule type" value="Genomic_DNA"/>
</dbReference>
<dbReference type="Proteomes" id="UP000663864">
    <property type="component" value="Unassembled WGS sequence"/>
</dbReference>
<evidence type="ECO:0000313" key="5">
    <source>
        <dbReference type="EMBL" id="CAF1141729.1"/>
    </source>
</evidence>
<organism evidence="6 7">
    <name type="scientific">Rotaria sordida</name>
    <dbReference type="NCBI Taxonomy" id="392033"/>
    <lineage>
        <taxon>Eukaryota</taxon>
        <taxon>Metazoa</taxon>
        <taxon>Spiralia</taxon>
        <taxon>Gnathifera</taxon>
        <taxon>Rotifera</taxon>
        <taxon>Eurotatoria</taxon>
        <taxon>Bdelloidea</taxon>
        <taxon>Philodinida</taxon>
        <taxon>Philodinidae</taxon>
        <taxon>Rotaria</taxon>
    </lineage>
</organism>
<accession>A0A819ZRV6</accession>
<proteinExistence type="inferred from homology"/>